<evidence type="ECO:0000313" key="3">
    <source>
        <dbReference type="EMBL" id="AOY84985.2"/>
    </source>
</evidence>
<name>A0A1D9GBZ4_MOOP1</name>
<dbReference type="InterPro" id="IPR012337">
    <property type="entry name" value="RNaseH-like_sf"/>
</dbReference>
<proteinExistence type="predicted"/>
<dbReference type="EMBL" id="CP017708">
    <property type="protein sequence ID" value="AOY84985.2"/>
    <property type="molecule type" value="Genomic_DNA"/>
</dbReference>
<dbReference type="GO" id="GO:0006313">
    <property type="term" value="P:DNA transposition"/>
    <property type="evidence" value="ECO:0007669"/>
    <property type="project" value="InterPro"/>
</dbReference>
<gene>
    <name evidence="3" type="ORF">BJP36_31485</name>
</gene>
<feature type="transmembrane region" description="Helical" evidence="1">
    <location>
        <begin position="346"/>
        <end position="367"/>
    </location>
</feature>
<feature type="transmembrane region" description="Helical" evidence="1">
    <location>
        <begin position="379"/>
        <end position="399"/>
    </location>
</feature>
<dbReference type="SUPFAM" id="SSF53098">
    <property type="entry name" value="Ribonuclease H-like"/>
    <property type="match status" value="1"/>
</dbReference>
<organism evidence="3 4">
    <name type="scientific">Moorena producens (strain JHB)</name>
    <dbReference type="NCBI Taxonomy" id="1454205"/>
    <lineage>
        <taxon>Bacteria</taxon>
        <taxon>Bacillati</taxon>
        <taxon>Cyanobacteriota</taxon>
        <taxon>Cyanophyceae</taxon>
        <taxon>Coleofasciculales</taxon>
        <taxon>Coleofasciculaceae</taxon>
        <taxon>Moorena</taxon>
    </lineage>
</organism>
<feature type="domain" description="Transposase IS4-like" evidence="2">
    <location>
        <begin position="191"/>
        <end position="359"/>
    </location>
</feature>
<sequence length="420" mass="48719">MTTNQILSQAEQLISTLKQLMPTIYQQETLESILGLFLCGQGNSVPHHCQTKSESALSRFFNYCLDAVAHGGNHGSRSWGRPPRPRCLPKTALHRYQWPTRAVIRTVRSLIVNLILSHRTRGRKPILQVMVDLTTKELVGKFPNLGNLVRIYNHKKGLHIVIMYLVLGPWRIPGLSATLREWSFRIYRGKGTPSPSQLAQKLLNNLPKVLTRNFQVYVLGDTAFSTIKFINQVRNQSHSTILGISKSRTLAVRVAWPFGHGRKVSQIKTRGQQVYLKGLDFPVFLSWVWLKRDGKRVQRFVISTKAMKGKTIARWGRRRWQIEGFFKTVKHRFSLHRFGQKTLLGVYRWLILSLISYLLAYWVYLHLGVMDKLDWFYCAQQALILLFPHVCFIGLLNHFDTLIPWLHQQGFDFFLMRCKI</sequence>
<evidence type="ECO:0000313" key="4">
    <source>
        <dbReference type="Proteomes" id="UP000176944"/>
    </source>
</evidence>
<dbReference type="AlphaFoldDB" id="A0A1D9GBZ4"/>
<reference evidence="4" key="1">
    <citation type="submission" date="2016-10" db="EMBL/GenBank/DDBJ databases">
        <title>Comparative genomics uncovers the prolific and rare metabolic potential of the cyanobacterial genus Moorea.</title>
        <authorList>
            <person name="Leao T."/>
            <person name="Castelao G."/>
            <person name="Korobeynikov A."/>
            <person name="Monroe E.A."/>
            <person name="Podell S."/>
            <person name="Glukhov E."/>
            <person name="Allen E."/>
            <person name="Gerwick W.H."/>
            <person name="Gerwick L."/>
        </authorList>
    </citation>
    <scope>NUCLEOTIDE SEQUENCE [LARGE SCALE GENOMIC DNA]</scope>
    <source>
        <strain evidence="4">JHB</strain>
    </source>
</reference>
<evidence type="ECO:0000259" key="2">
    <source>
        <dbReference type="Pfam" id="PF01609"/>
    </source>
</evidence>
<dbReference type="Pfam" id="PF01609">
    <property type="entry name" value="DDE_Tnp_1"/>
    <property type="match status" value="1"/>
</dbReference>
<protein>
    <submittedName>
        <fullName evidence="3">Transposase</fullName>
    </submittedName>
</protein>
<dbReference type="GO" id="GO:0003677">
    <property type="term" value="F:DNA binding"/>
    <property type="evidence" value="ECO:0007669"/>
    <property type="project" value="InterPro"/>
</dbReference>
<keyword evidence="1" id="KW-0472">Membrane</keyword>
<evidence type="ECO:0000256" key="1">
    <source>
        <dbReference type="SAM" id="Phobius"/>
    </source>
</evidence>
<dbReference type="GO" id="GO:0004803">
    <property type="term" value="F:transposase activity"/>
    <property type="evidence" value="ECO:0007669"/>
    <property type="project" value="InterPro"/>
</dbReference>
<accession>A0A1D9GBZ4</accession>
<dbReference type="InterPro" id="IPR002559">
    <property type="entry name" value="Transposase_11"/>
</dbReference>
<dbReference type="Proteomes" id="UP000176944">
    <property type="component" value="Chromosome"/>
</dbReference>
<keyword evidence="1" id="KW-1133">Transmembrane helix</keyword>
<keyword evidence="1" id="KW-0812">Transmembrane</keyword>